<feature type="transmembrane region" description="Helical" evidence="7">
    <location>
        <begin position="145"/>
        <end position="164"/>
    </location>
</feature>
<dbReference type="PANTHER" id="PTHR43495:SF5">
    <property type="entry name" value="GAMMA-AMINOBUTYRIC ACID PERMEASE"/>
    <property type="match status" value="1"/>
</dbReference>
<feature type="transmembrane region" description="Helical" evidence="7">
    <location>
        <begin position="257"/>
        <end position="282"/>
    </location>
</feature>
<keyword evidence="6 7" id="KW-0472">Membrane</keyword>
<evidence type="ECO:0000256" key="6">
    <source>
        <dbReference type="ARBA" id="ARBA00023136"/>
    </source>
</evidence>
<dbReference type="Gene3D" id="1.20.1740.10">
    <property type="entry name" value="Amino acid/polyamine transporter I"/>
    <property type="match status" value="1"/>
</dbReference>
<organism evidence="9 10">
    <name type="scientific">Fodinisporobacter ferrooxydans</name>
    <dbReference type="NCBI Taxonomy" id="2901836"/>
    <lineage>
        <taxon>Bacteria</taxon>
        <taxon>Bacillati</taxon>
        <taxon>Bacillota</taxon>
        <taxon>Bacilli</taxon>
        <taxon>Bacillales</taxon>
        <taxon>Alicyclobacillaceae</taxon>
        <taxon>Fodinisporobacter</taxon>
    </lineage>
</organism>
<gene>
    <name evidence="9" type="ORF">LSG31_18840</name>
</gene>
<evidence type="ECO:0000256" key="7">
    <source>
        <dbReference type="SAM" id="Phobius"/>
    </source>
</evidence>
<feature type="transmembrane region" description="Helical" evidence="7">
    <location>
        <begin position="424"/>
        <end position="442"/>
    </location>
</feature>
<feature type="transmembrane region" description="Helical" evidence="7">
    <location>
        <begin position="176"/>
        <end position="203"/>
    </location>
</feature>
<feature type="transmembrane region" description="Helical" evidence="7">
    <location>
        <begin position="448"/>
        <end position="466"/>
    </location>
</feature>
<feature type="transmembrane region" description="Helical" evidence="7">
    <location>
        <begin position="67"/>
        <end position="93"/>
    </location>
</feature>
<keyword evidence="4" id="KW-0029">Amino-acid transport</keyword>
<evidence type="ECO:0000256" key="4">
    <source>
        <dbReference type="ARBA" id="ARBA00022970"/>
    </source>
</evidence>
<comment type="subcellular location">
    <subcellularLocation>
        <location evidence="1">Membrane</location>
        <topology evidence="1">Multi-pass membrane protein</topology>
    </subcellularLocation>
</comment>
<feature type="domain" description="Amino acid permease/ SLC12A" evidence="8">
    <location>
        <begin position="39"/>
        <end position="474"/>
    </location>
</feature>
<dbReference type="Pfam" id="PF00324">
    <property type="entry name" value="AA_permease"/>
    <property type="match status" value="1"/>
</dbReference>
<evidence type="ECO:0000256" key="2">
    <source>
        <dbReference type="ARBA" id="ARBA00022448"/>
    </source>
</evidence>
<sequence>MQKSKSRLLSFPNRMKGEQGETLKHVTGKKDSFNAFSLAFIGIGGIIGAGFFLASGMPIQQAGPGVLISYLFGALIMSQVLGSITSIAVNHPVRGSFRVYAEEMLGSYVGFLQGWVFFTSGVLAVTSEAVAMSIFAKLWMPQIPLSIMATSFVALIVVLNAFGVKNFGNIESVMSIVKVAALVGFILVGVLVIFGVIGGGAGISMSNLAQGKGGFLPNGWSGVLQAMLIVIFSYSGIGVIANAVSEVRDPQRMIPKATTGLIVSITVLYVASTALLLLMYPWRLINTKHSPFVVALQAMHLPLLATILNGIVLIAAFSVMAGSLYSIMSILRSLGEANKAPRFVLKETKNGHPVGALLSCALAMAAALILAYLLPAKVYNYLTSASAYFTFLNWTIMILTFLIWRKRGYKKGDYVSRWAFSQPYGQYITIAAIVALSVFSLWDKDQRIGFYYAFGIFILVSVGFYFSERRRIRTND</sequence>
<keyword evidence="5 7" id="KW-1133">Transmembrane helix</keyword>
<feature type="transmembrane region" description="Helical" evidence="7">
    <location>
        <begin position="386"/>
        <end position="404"/>
    </location>
</feature>
<keyword evidence="3 7" id="KW-0812">Transmembrane</keyword>
<dbReference type="Proteomes" id="UP000830167">
    <property type="component" value="Chromosome"/>
</dbReference>
<evidence type="ECO:0000256" key="5">
    <source>
        <dbReference type="ARBA" id="ARBA00022989"/>
    </source>
</evidence>
<keyword evidence="2" id="KW-0813">Transport</keyword>
<dbReference type="InterPro" id="IPR004841">
    <property type="entry name" value="AA-permease/SLC12A_dom"/>
</dbReference>
<dbReference type="RefSeq" id="WP_347436600.1">
    <property type="nucleotide sequence ID" value="NZ_CP089291.1"/>
</dbReference>
<protein>
    <submittedName>
        <fullName evidence="9">Amino acid permease</fullName>
    </submittedName>
</protein>
<keyword evidence="10" id="KW-1185">Reference proteome</keyword>
<feature type="transmembrane region" description="Helical" evidence="7">
    <location>
        <begin position="352"/>
        <end position="374"/>
    </location>
</feature>
<evidence type="ECO:0000256" key="1">
    <source>
        <dbReference type="ARBA" id="ARBA00004141"/>
    </source>
</evidence>
<feature type="transmembrane region" description="Helical" evidence="7">
    <location>
        <begin position="33"/>
        <end position="55"/>
    </location>
</feature>
<dbReference type="PANTHER" id="PTHR43495">
    <property type="entry name" value="GABA PERMEASE"/>
    <property type="match status" value="1"/>
</dbReference>
<feature type="transmembrane region" description="Helical" evidence="7">
    <location>
        <begin position="302"/>
        <end position="331"/>
    </location>
</feature>
<dbReference type="PIRSF" id="PIRSF006060">
    <property type="entry name" value="AA_transporter"/>
    <property type="match status" value="1"/>
</dbReference>
<feature type="transmembrane region" description="Helical" evidence="7">
    <location>
        <begin position="105"/>
        <end position="125"/>
    </location>
</feature>
<accession>A0ABY4CHR8</accession>
<evidence type="ECO:0000256" key="3">
    <source>
        <dbReference type="ARBA" id="ARBA00022692"/>
    </source>
</evidence>
<reference evidence="9" key="1">
    <citation type="submission" date="2021-12" db="EMBL/GenBank/DDBJ databases">
        <title>Alicyclobacillaceae gen. nov., sp. nov., isolated from chalcocite enrichment system.</title>
        <authorList>
            <person name="Jiang Z."/>
        </authorList>
    </citation>
    <scope>NUCLEOTIDE SEQUENCE</scope>
    <source>
        <strain evidence="9">MYW30-H2</strain>
    </source>
</reference>
<dbReference type="EMBL" id="CP089291">
    <property type="protein sequence ID" value="UOF89904.1"/>
    <property type="molecule type" value="Genomic_DNA"/>
</dbReference>
<evidence type="ECO:0000313" key="10">
    <source>
        <dbReference type="Proteomes" id="UP000830167"/>
    </source>
</evidence>
<evidence type="ECO:0000259" key="8">
    <source>
        <dbReference type="Pfam" id="PF00324"/>
    </source>
</evidence>
<feature type="transmembrane region" description="Helical" evidence="7">
    <location>
        <begin position="223"/>
        <end position="245"/>
    </location>
</feature>
<evidence type="ECO:0000313" key="9">
    <source>
        <dbReference type="EMBL" id="UOF89904.1"/>
    </source>
</evidence>
<name>A0ABY4CHR8_9BACL</name>
<proteinExistence type="predicted"/>